<keyword evidence="2" id="KW-1185">Reference proteome</keyword>
<feature type="non-terminal residue" evidence="1">
    <location>
        <position position="1"/>
    </location>
</feature>
<gene>
    <name evidence="1" type="ORF">CR513_52977</name>
</gene>
<reference evidence="1" key="1">
    <citation type="submission" date="2018-05" db="EMBL/GenBank/DDBJ databases">
        <title>Draft genome of Mucuna pruriens seed.</title>
        <authorList>
            <person name="Nnadi N.E."/>
            <person name="Vos R."/>
            <person name="Hasami M.H."/>
            <person name="Devisetty U.K."/>
            <person name="Aguiy J.C."/>
        </authorList>
    </citation>
    <scope>NUCLEOTIDE SEQUENCE [LARGE SCALE GENOMIC DNA]</scope>
    <source>
        <strain evidence="1">JCA_2017</strain>
    </source>
</reference>
<dbReference type="OrthoDB" id="1800793at2759"/>
<comment type="caution">
    <text evidence="1">The sequence shown here is derived from an EMBL/GenBank/DDBJ whole genome shotgun (WGS) entry which is preliminary data.</text>
</comment>
<dbReference type="Proteomes" id="UP000257109">
    <property type="component" value="Unassembled WGS sequence"/>
</dbReference>
<dbReference type="EMBL" id="QJKJ01012701">
    <property type="protein sequence ID" value="RDX68071.1"/>
    <property type="molecule type" value="Genomic_DNA"/>
</dbReference>
<proteinExistence type="predicted"/>
<protein>
    <submittedName>
        <fullName evidence="1">Uncharacterized protein</fullName>
    </submittedName>
</protein>
<evidence type="ECO:0000313" key="1">
    <source>
        <dbReference type="EMBL" id="RDX68071.1"/>
    </source>
</evidence>
<evidence type="ECO:0000313" key="2">
    <source>
        <dbReference type="Proteomes" id="UP000257109"/>
    </source>
</evidence>
<dbReference type="AlphaFoldDB" id="A0A371EPU1"/>
<accession>A0A371EPU1</accession>
<sequence length="126" mass="13935">MARSKCGRGGLHQPPLSFGRAKLGGQKLVAVIKIEGFPGLHHRGSWSHLISKHAPQLKPLLNSAVLSAAVFTPYPWLYKFPYPQAPPASTTKIIQSRKHTCSLLLCFPLRVGCVKNVRQRWDVLSS</sequence>
<organism evidence="1 2">
    <name type="scientific">Mucuna pruriens</name>
    <name type="common">Velvet bean</name>
    <name type="synonym">Dolichos pruriens</name>
    <dbReference type="NCBI Taxonomy" id="157652"/>
    <lineage>
        <taxon>Eukaryota</taxon>
        <taxon>Viridiplantae</taxon>
        <taxon>Streptophyta</taxon>
        <taxon>Embryophyta</taxon>
        <taxon>Tracheophyta</taxon>
        <taxon>Spermatophyta</taxon>
        <taxon>Magnoliopsida</taxon>
        <taxon>eudicotyledons</taxon>
        <taxon>Gunneridae</taxon>
        <taxon>Pentapetalae</taxon>
        <taxon>rosids</taxon>
        <taxon>fabids</taxon>
        <taxon>Fabales</taxon>
        <taxon>Fabaceae</taxon>
        <taxon>Papilionoideae</taxon>
        <taxon>50 kb inversion clade</taxon>
        <taxon>NPAAA clade</taxon>
        <taxon>indigoferoid/millettioid clade</taxon>
        <taxon>Phaseoleae</taxon>
        <taxon>Mucuna</taxon>
    </lineage>
</organism>
<name>A0A371EPU1_MUCPR</name>